<evidence type="ECO:0000313" key="1">
    <source>
        <dbReference type="EMBL" id="ADO19218.1"/>
    </source>
</evidence>
<dbReference type="AlphaFoldDB" id="E7DQ60"/>
<dbReference type="EMBL" id="HQ291146">
    <property type="protein sequence ID" value="ADO19218.1"/>
    <property type="molecule type" value="Genomic_DNA"/>
</dbReference>
<organism evidence="1">
    <name type="scientific">Nostoc flagelliforme str. Sunitezuoqi</name>
    <dbReference type="NCBI Taxonomy" id="676037"/>
    <lineage>
        <taxon>Bacteria</taxon>
        <taxon>Bacillati</taxon>
        <taxon>Cyanobacteriota</taxon>
        <taxon>Cyanophyceae</taxon>
        <taxon>Nostocales</taxon>
        <taxon>Nostocaceae</taxon>
        <taxon>Nostoc</taxon>
    </lineage>
</organism>
<sequence length="64" mass="7344">MAFNTQQRDLTISQKNGEVILNLQSGRVQTNKLTPQILQTFEDVNTQIDKILAESKTQEIDIQR</sequence>
<reference evidence="1" key="1">
    <citation type="journal article" date="2011" name="Acta Physiol. Plant.">
        <title>An investigation on the genetic background of Nostoc flagelliforme by similarity analysis of its partial genomic DNA and phylogenetic comparison of deduced related species.</title>
        <authorList>
            <person name="Gao X."/>
            <person name="Liu K."/>
            <person name="Qiu B.S."/>
        </authorList>
    </citation>
    <scope>NUCLEOTIDE SEQUENCE</scope>
    <source>
        <strain evidence="1">Sunitezuoqi</strain>
    </source>
</reference>
<accession>E7DQ60</accession>
<name>E7DQ60_9NOSO</name>
<protein>
    <submittedName>
        <fullName evidence="1">Uncharacterized protein</fullName>
    </submittedName>
</protein>
<proteinExistence type="predicted"/>
<gene>
    <name evidence="1" type="ORF">Nfla_7408</name>
</gene>